<evidence type="ECO:0000313" key="10">
    <source>
        <dbReference type="Proteomes" id="UP000800303"/>
    </source>
</evidence>
<organism evidence="9 10">
    <name type="scientific">Saccharibacillus alkalitolerans</name>
    <dbReference type="NCBI Taxonomy" id="2705290"/>
    <lineage>
        <taxon>Bacteria</taxon>
        <taxon>Bacillati</taxon>
        <taxon>Bacillota</taxon>
        <taxon>Bacilli</taxon>
        <taxon>Bacillales</taxon>
        <taxon>Paenibacillaceae</taxon>
        <taxon>Saccharibacillus</taxon>
    </lineage>
</organism>
<keyword evidence="4 7" id="KW-0812">Transmembrane</keyword>
<sequence length="283" mass="31534">MKTMSANARRRWADGLVAILLLLLGTILIYPFLWMVSVGFERTANVNAPFPPRLIPYDFSLFNFELVFENGHLLTAYWNSGVNAFFSVILSVSSALLGGYAFSRGRFKGKKLLFILVLATMMIPFETTLIPMFIMFNEFHLIDTRYPIILPSIINAMGILLCKQFFDQLPEGLRESAKIDGAGEFKIFFHIFLPLAGPITATLAILSFQGSWNSFVWPLVVINSQDLKTVPLLLSQFSQESGTPLMGVTMATAAVSIIPVMVVFLIMQKYIIQSIALSGLKGE</sequence>
<dbReference type="EMBL" id="JAAFGS010000001">
    <property type="protein sequence ID" value="NGZ74596.1"/>
    <property type="molecule type" value="Genomic_DNA"/>
</dbReference>
<reference evidence="9 10" key="1">
    <citation type="submission" date="2020-01" db="EMBL/GenBank/DDBJ databases">
        <title>Polyphasic characterisation and genomic insights into a novel alkali tolerant bacterium VR-M41.</title>
        <authorList>
            <person name="Vemuluri V.R."/>
        </authorList>
    </citation>
    <scope>NUCLEOTIDE SEQUENCE [LARGE SCALE GENOMIC DNA]</scope>
    <source>
        <strain evidence="9 10">VR-M41</strain>
    </source>
</reference>
<dbReference type="InterPro" id="IPR035906">
    <property type="entry name" value="MetI-like_sf"/>
</dbReference>
<feature type="transmembrane region" description="Helical" evidence="7">
    <location>
        <begin position="245"/>
        <end position="267"/>
    </location>
</feature>
<dbReference type="PROSITE" id="PS50928">
    <property type="entry name" value="ABC_TM1"/>
    <property type="match status" value="1"/>
</dbReference>
<feature type="transmembrane region" description="Helical" evidence="7">
    <location>
        <begin position="148"/>
        <end position="166"/>
    </location>
</feature>
<evidence type="ECO:0000256" key="4">
    <source>
        <dbReference type="ARBA" id="ARBA00022692"/>
    </source>
</evidence>
<name>A0ABX0F127_9BACL</name>
<keyword evidence="2 7" id="KW-0813">Transport</keyword>
<evidence type="ECO:0000259" key="8">
    <source>
        <dbReference type="PROSITE" id="PS50928"/>
    </source>
</evidence>
<evidence type="ECO:0000313" key="9">
    <source>
        <dbReference type="EMBL" id="NGZ74596.1"/>
    </source>
</evidence>
<dbReference type="InterPro" id="IPR000515">
    <property type="entry name" value="MetI-like"/>
</dbReference>
<evidence type="ECO:0000256" key="2">
    <source>
        <dbReference type="ARBA" id="ARBA00022448"/>
    </source>
</evidence>
<feature type="transmembrane region" description="Helical" evidence="7">
    <location>
        <begin position="112"/>
        <end position="136"/>
    </location>
</feature>
<keyword evidence="6 7" id="KW-0472">Membrane</keyword>
<proteinExistence type="inferred from homology"/>
<feature type="transmembrane region" description="Helical" evidence="7">
    <location>
        <begin position="76"/>
        <end position="100"/>
    </location>
</feature>
<evidence type="ECO:0000256" key="7">
    <source>
        <dbReference type="RuleBase" id="RU363032"/>
    </source>
</evidence>
<dbReference type="Gene3D" id="1.10.3720.10">
    <property type="entry name" value="MetI-like"/>
    <property type="match status" value="1"/>
</dbReference>
<evidence type="ECO:0000256" key="3">
    <source>
        <dbReference type="ARBA" id="ARBA00022475"/>
    </source>
</evidence>
<feature type="domain" description="ABC transmembrane type-1" evidence="8">
    <location>
        <begin position="77"/>
        <end position="267"/>
    </location>
</feature>
<dbReference type="CDD" id="cd06261">
    <property type="entry name" value="TM_PBP2"/>
    <property type="match status" value="1"/>
</dbReference>
<evidence type="ECO:0000256" key="6">
    <source>
        <dbReference type="ARBA" id="ARBA00023136"/>
    </source>
</evidence>
<comment type="caution">
    <text evidence="9">The sequence shown here is derived from an EMBL/GenBank/DDBJ whole genome shotgun (WGS) entry which is preliminary data.</text>
</comment>
<gene>
    <name evidence="9" type="ORF">GYN08_04640</name>
</gene>
<evidence type="ECO:0000256" key="1">
    <source>
        <dbReference type="ARBA" id="ARBA00004651"/>
    </source>
</evidence>
<keyword evidence="3" id="KW-1003">Cell membrane</keyword>
<keyword evidence="5 7" id="KW-1133">Transmembrane helix</keyword>
<dbReference type="SUPFAM" id="SSF161098">
    <property type="entry name" value="MetI-like"/>
    <property type="match status" value="1"/>
</dbReference>
<dbReference type="PANTHER" id="PTHR43744:SF12">
    <property type="entry name" value="ABC TRANSPORTER PERMEASE PROTEIN MG189-RELATED"/>
    <property type="match status" value="1"/>
</dbReference>
<feature type="transmembrane region" description="Helical" evidence="7">
    <location>
        <begin position="187"/>
        <end position="208"/>
    </location>
</feature>
<accession>A0ABX0F127</accession>
<feature type="transmembrane region" description="Helical" evidence="7">
    <location>
        <begin position="12"/>
        <end position="33"/>
    </location>
</feature>
<evidence type="ECO:0000256" key="5">
    <source>
        <dbReference type="ARBA" id="ARBA00022989"/>
    </source>
</evidence>
<dbReference type="Proteomes" id="UP000800303">
    <property type="component" value="Unassembled WGS sequence"/>
</dbReference>
<protein>
    <submittedName>
        <fullName evidence="9">Carbohydrate ABC transporter permease</fullName>
    </submittedName>
</protein>
<dbReference type="RefSeq" id="WP_166272851.1">
    <property type="nucleotide sequence ID" value="NZ_JAAFGS010000001.1"/>
</dbReference>
<keyword evidence="10" id="KW-1185">Reference proteome</keyword>
<dbReference type="PANTHER" id="PTHR43744">
    <property type="entry name" value="ABC TRANSPORTER PERMEASE PROTEIN MG189-RELATED-RELATED"/>
    <property type="match status" value="1"/>
</dbReference>
<dbReference type="Pfam" id="PF00528">
    <property type="entry name" value="BPD_transp_1"/>
    <property type="match status" value="1"/>
</dbReference>
<comment type="subcellular location">
    <subcellularLocation>
        <location evidence="1 7">Cell membrane</location>
        <topology evidence="1 7">Multi-pass membrane protein</topology>
    </subcellularLocation>
</comment>
<comment type="similarity">
    <text evidence="7">Belongs to the binding-protein-dependent transport system permease family.</text>
</comment>